<evidence type="ECO:0000313" key="1">
    <source>
        <dbReference type="EMBL" id="KIK74410.1"/>
    </source>
</evidence>
<dbReference type="AlphaFoldDB" id="A0A0D0DB39"/>
<dbReference type="InParanoid" id="A0A0D0DB39"/>
<protein>
    <submittedName>
        <fullName evidence="1">Unplaced genomic scaffold scaffold_4066, whole genome shotgun sequence</fullName>
    </submittedName>
</protein>
<dbReference type="EMBL" id="KN828888">
    <property type="protein sequence ID" value="KIK74410.1"/>
    <property type="molecule type" value="Genomic_DNA"/>
</dbReference>
<accession>A0A0D0DB39</accession>
<organism evidence="1 2">
    <name type="scientific">Paxillus rubicundulus Ve08.2h10</name>
    <dbReference type="NCBI Taxonomy" id="930991"/>
    <lineage>
        <taxon>Eukaryota</taxon>
        <taxon>Fungi</taxon>
        <taxon>Dikarya</taxon>
        <taxon>Basidiomycota</taxon>
        <taxon>Agaricomycotina</taxon>
        <taxon>Agaricomycetes</taxon>
        <taxon>Agaricomycetidae</taxon>
        <taxon>Boletales</taxon>
        <taxon>Paxilineae</taxon>
        <taxon>Paxillaceae</taxon>
        <taxon>Paxillus</taxon>
    </lineage>
</organism>
<gene>
    <name evidence="1" type="ORF">PAXRUDRAFT_835990</name>
</gene>
<keyword evidence="2" id="KW-1185">Reference proteome</keyword>
<sequence>MRYITTTRHTYGLLDVRLIWKANINNVWSTIPKAKMVVVEPTRARALSPRQSVVHGLLAVHFECLVHEVPRLSFTDFWQ</sequence>
<reference evidence="2" key="2">
    <citation type="submission" date="2015-01" db="EMBL/GenBank/DDBJ databases">
        <title>Evolutionary Origins and Diversification of the Mycorrhizal Mutualists.</title>
        <authorList>
            <consortium name="DOE Joint Genome Institute"/>
            <consortium name="Mycorrhizal Genomics Consortium"/>
            <person name="Kohler A."/>
            <person name="Kuo A."/>
            <person name="Nagy L.G."/>
            <person name="Floudas D."/>
            <person name="Copeland A."/>
            <person name="Barry K.W."/>
            <person name="Cichocki N."/>
            <person name="Veneault-Fourrey C."/>
            <person name="LaButti K."/>
            <person name="Lindquist E.A."/>
            <person name="Lipzen A."/>
            <person name="Lundell T."/>
            <person name="Morin E."/>
            <person name="Murat C."/>
            <person name="Riley R."/>
            <person name="Ohm R."/>
            <person name="Sun H."/>
            <person name="Tunlid A."/>
            <person name="Henrissat B."/>
            <person name="Grigoriev I.V."/>
            <person name="Hibbett D.S."/>
            <person name="Martin F."/>
        </authorList>
    </citation>
    <scope>NUCLEOTIDE SEQUENCE [LARGE SCALE GENOMIC DNA]</scope>
    <source>
        <strain evidence="2">Ve08.2h10</strain>
    </source>
</reference>
<feature type="non-terminal residue" evidence="1">
    <location>
        <position position="79"/>
    </location>
</feature>
<reference evidence="1 2" key="1">
    <citation type="submission" date="2014-04" db="EMBL/GenBank/DDBJ databases">
        <authorList>
            <consortium name="DOE Joint Genome Institute"/>
            <person name="Kuo A."/>
            <person name="Kohler A."/>
            <person name="Jargeat P."/>
            <person name="Nagy L.G."/>
            <person name="Floudas D."/>
            <person name="Copeland A."/>
            <person name="Barry K.W."/>
            <person name="Cichocki N."/>
            <person name="Veneault-Fourrey C."/>
            <person name="LaButti K."/>
            <person name="Lindquist E.A."/>
            <person name="Lipzen A."/>
            <person name="Lundell T."/>
            <person name="Morin E."/>
            <person name="Murat C."/>
            <person name="Sun H."/>
            <person name="Tunlid A."/>
            <person name="Henrissat B."/>
            <person name="Grigoriev I.V."/>
            <person name="Hibbett D.S."/>
            <person name="Martin F."/>
            <person name="Nordberg H.P."/>
            <person name="Cantor M.N."/>
            <person name="Hua S.X."/>
        </authorList>
    </citation>
    <scope>NUCLEOTIDE SEQUENCE [LARGE SCALE GENOMIC DNA]</scope>
    <source>
        <strain evidence="1 2">Ve08.2h10</strain>
    </source>
</reference>
<dbReference type="Proteomes" id="UP000054538">
    <property type="component" value="Unassembled WGS sequence"/>
</dbReference>
<evidence type="ECO:0000313" key="2">
    <source>
        <dbReference type="Proteomes" id="UP000054538"/>
    </source>
</evidence>
<dbReference type="HOGENOM" id="CLU_2612558_0_0_1"/>
<name>A0A0D0DB39_9AGAM</name>
<proteinExistence type="predicted"/>